<dbReference type="InterPro" id="IPR040442">
    <property type="entry name" value="Pyrv_kinase-like_dom_sf"/>
</dbReference>
<evidence type="ECO:0000256" key="4">
    <source>
        <dbReference type="SAM" id="MobiDB-lite"/>
    </source>
</evidence>
<accession>A0ABD5ZZI9</accession>
<keyword evidence="2" id="KW-0479">Metal-binding</keyword>
<dbReference type="EMBL" id="JBHTAT010000001">
    <property type="protein sequence ID" value="MFC7256120.1"/>
    <property type="molecule type" value="Genomic_DNA"/>
</dbReference>
<protein>
    <submittedName>
        <fullName evidence="6">HpcH/HpaI aldolase/citrate lyase family protein</fullName>
    </submittedName>
</protein>
<dbReference type="GO" id="GO:0016829">
    <property type="term" value="F:lyase activity"/>
    <property type="evidence" value="ECO:0007669"/>
    <property type="project" value="UniProtKB-KW"/>
</dbReference>
<comment type="cofactor">
    <cofactor evidence="1">
        <name>Mg(2+)</name>
        <dbReference type="ChEBI" id="CHEBI:18420"/>
    </cofactor>
</comment>
<feature type="compositionally biased region" description="Basic and acidic residues" evidence="4">
    <location>
        <begin position="1"/>
        <end position="14"/>
    </location>
</feature>
<name>A0ABD5ZZI9_9EURY</name>
<feature type="domain" description="HpcH/HpaI aldolase/citrate lyase" evidence="5">
    <location>
        <begin position="19"/>
        <end position="243"/>
    </location>
</feature>
<dbReference type="Pfam" id="PF03328">
    <property type="entry name" value="HpcH_HpaI"/>
    <property type="match status" value="1"/>
</dbReference>
<dbReference type="InterPro" id="IPR005000">
    <property type="entry name" value="Aldolase/citrate-lyase_domain"/>
</dbReference>
<evidence type="ECO:0000313" key="6">
    <source>
        <dbReference type="EMBL" id="MFC7256120.1"/>
    </source>
</evidence>
<dbReference type="RefSeq" id="WP_379704655.1">
    <property type="nucleotide sequence ID" value="NZ_JBHTAT010000001.1"/>
</dbReference>
<dbReference type="Proteomes" id="UP001596434">
    <property type="component" value="Unassembled WGS sequence"/>
</dbReference>
<dbReference type="InterPro" id="IPR011206">
    <property type="entry name" value="Citrate_lyase_beta/mcl1/mcl2"/>
</dbReference>
<keyword evidence="7" id="KW-1185">Reference proteome</keyword>
<gene>
    <name evidence="6" type="ORF">ACFQKE_12585</name>
</gene>
<organism evidence="6 7">
    <name type="scientific">Haloplanus litoreus</name>
    <dbReference type="NCBI Taxonomy" id="767515"/>
    <lineage>
        <taxon>Archaea</taxon>
        <taxon>Methanobacteriati</taxon>
        <taxon>Methanobacteriota</taxon>
        <taxon>Stenosarchaea group</taxon>
        <taxon>Halobacteria</taxon>
        <taxon>Halobacteriales</taxon>
        <taxon>Haloferacaceae</taxon>
        <taxon>Haloplanus</taxon>
    </lineage>
</organism>
<comment type="caution">
    <text evidence="6">The sequence shown here is derived from an EMBL/GenBank/DDBJ whole genome shotgun (WGS) entry which is preliminary data.</text>
</comment>
<dbReference type="Gene3D" id="3.20.20.60">
    <property type="entry name" value="Phosphoenolpyruvate-binding domains"/>
    <property type="match status" value="1"/>
</dbReference>
<dbReference type="PIRSF" id="PIRSF015582">
    <property type="entry name" value="Cit_lyase_B"/>
    <property type="match status" value="1"/>
</dbReference>
<dbReference type="PANTHER" id="PTHR32308">
    <property type="entry name" value="LYASE BETA SUBUNIT, PUTATIVE (AFU_ORTHOLOGUE AFUA_4G13030)-RELATED"/>
    <property type="match status" value="1"/>
</dbReference>
<reference evidence="6 7" key="1">
    <citation type="journal article" date="2019" name="Int. J. Syst. Evol. Microbiol.">
        <title>The Global Catalogue of Microorganisms (GCM) 10K type strain sequencing project: providing services to taxonomists for standard genome sequencing and annotation.</title>
        <authorList>
            <consortium name="The Broad Institute Genomics Platform"/>
            <consortium name="The Broad Institute Genome Sequencing Center for Infectious Disease"/>
            <person name="Wu L."/>
            <person name="Ma J."/>
        </authorList>
    </citation>
    <scope>NUCLEOTIDE SEQUENCE [LARGE SCALE GENOMIC DNA]</scope>
    <source>
        <strain evidence="6 7">GX21</strain>
    </source>
</reference>
<evidence type="ECO:0000256" key="2">
    <source>
        <dbReference type="ARBA" id="ARBA00022723"/>
    </source>
</evidence>
<keyword evidence="3" id="KW-0460">Magnesium</keyword>
<evidence type="ECO:0000256" key="1">
    <source>
        <dbReference type="ARBA" id="ARBA00001946"/>
    </source>
</evidence>
<keyword evidence="6" id="KW-0456">Lyase</keyword>
<proteinExistence type="predicted"/>
<evidence type="ECO:0000259" key="5">
    <source>
        <dbReference type="Pfam" id="PF03328"/>
    </source>
</evidence>
<dbReference type="PANTHER" id="PTHR32308:SF10">
    <property type="entry name" value="CITRATE LYASE SUBUNIT BETA"/>
    <property type="match status" value="1"/>
</dbReference>
<evidence type="ECO:0000256" key="3">
    <source>
        <dbReference type="ARBA" id="ARBA00022842"/>
    </source>
</evidence>
<dbReference type="InterPro" id="IPR015813">
    <property type="entry name" value="Pyrv/PenolPyrv_kinase-like_dom"/>
</dbReference>
<dbReference type="GO" id="GO:0046872">
    <property type="term" value="F:metal ion binding"/>
    <property type="evidence" value="ECO:0007669"/>
    <property type="project" value="UniProtKB-KW"/>
</dbReference>
<feature type="region of interest" description="Disordered" evidence="4">
    <location>
        <begin position="1"/>
        <end position="33"/>
    </location>
</feature>
<dbReference type="AlphaFoldDB" id="A0ABD5ZZI9"/>
<dbReference type="SUPFAM" id="SSF51621">
    <property type="entry name" value="Phosphoenolpyruvate/pyruvate domain"/>
    <property type="match status" value="1"/>
</dbReference>
<dbReference type="GeneID" id="96954501"/>
<sequence length="309" mass="33383">MGGGKMSEDVELRRTQLATPASDPDFMESASRSDADEVFLDLEDSVAPNAKADAREPLIEAAQEHDWSDKILSFRMNGIDTKWWYDDIIEVVGRAGEYIDDIIVPKVAGPSDIHTVENLLAQVEENNGLEVGGIGLEPQIEDGEGMHNVHEIAHASDRLSSIIFGPGDYSAAMGTPGLDIGQFPEYPGHYWHHALSECNSAAKSAGLPCMDGPYADIDDPEGFRESAERANMIGCDGKWAIHPSQIELGNEVFAPDPDVAERAERIVEAYAEAMEEGKGAVSVDGQMVDEATNKMAQDIVDKAQAAGIL</sequence>
<evidence type="ECO:0000313" key="7">
    <source>
        <dbReference type="Proteomes" id="UP001596434"/>
    </source>
</evidence>